<dbReference type="EMBL" id="HG994584">
    <property type="protein sequence ID" value="CAF2957803.1"/>
    <property type="molecule type" value="Genomic_DNA"/>
</dbReference>
<keyword evidence="2" id="KW-1185">Reference proteome</keyword>
<dbReference type="GO" id="GO:0070828">
    <property type="term" value="P:heterochromatin organization"/>
    <property type="evidence" value="ECO:0007669"/>
    <property type="project" value="TreeGrafter"/>
</dbReference>
<dbReference type="AlphaFoldDB" id="A0A7R8HAK1"/>
<dbReference type="InterPro" id="IPR054533">
    <property type="entry name" value="SETD7_N"/>
</dbReference>
<gene>
    <name evidence="1" type="ORF">LSAA_10022</name>
</gene>
<name>A0A7R8HAK1_LEPSM</name>
<proteinExistence type="predicted"/>
<dbReference type="PANTHER" id="PTHR46820">
    <property type="entry name" value="HISTONE-LYSINE N-METHYLTRANSFERASE SETD7"/>
    <property type="match status" value="1"/>
</dbReference>
<dbReference type="SUPFAM" id="SSF82199">
    <property type="entry name" value="SET domain"/>
    <property type="match status" value="1"/>
</dbReference>
<reference evidence="1" key="1">
    <citation type="submission" date="2021-02" db="EMBL/GenBank/DDBJ databases">
        <authorList>
            <person name="Bekaert M."/>
        </authorList>
    </citation>
    <scope>NUCLEOTIDE SEQUENCE</scope>
    <source>
        <strain evidence="1">IoA-00</strain>
    </source>
</reference>
<keyword evidence="1" id="KW-0489">Methyltransferase</keyword>
<dbReference type="Proteomes" id="UP000675881">
    <property type="component" value="Chromosome 5"/>
</dbReference>
<dbReference type="PROSITE" id="PS50280">
    <property type="entry name" value="SET"/>
    <property type="match status" value="1"/>
</dbReference>
<accession>A0A7R8HAK1</accession>
<dbReference type="GO" id="GO:0140999">
    <property type="term" value="F:histone H3K4 trimethyltransferase activity"/>
    <property type="evidence" value="ECO:0007669"/>
    <property type="project" value="UniProtKB-EC"/>
</dbReference>
<dbReference type="GO" id="GO:0032259">
    <property type="term" value="P:methylation"/>
    <property type="evidence" value="ECO:0007669"/>
    <property type="project" value="UniProtKB-KW"/>
</dbReference>
<protein>
    <submittedName>
        <fullName evidence="1">SETD7</fullName>
        <ecNumber evidence="1">2.1.1.354</ecNumber>
    </submittedName>
</protein>
<dbReference type="GO" id="GO:0005694">
    <property type="term" value="C:chromosome"/>
    <property type="evidence" value="ECO:0007669"/>
    <property type="project" value="TreeGrafter"/>
</dbReference>
<dbReference type="Pfam" id="PF22648">
    <property type="entry name" value="SET7_N"/>
    <property type="match status" value="1"/>
</dbReference>
<dbReference type="InterPro" id="IPR046341">
    <property type="entry name" value="SET_dom_sf"/>
</dbReference>
<dbReference type="Gene3D" id="2.170.270.10">
    <property type="entry name" value="SET domain"/>
    <property type="match status" value="1"/>
</dbReference>
<dbReference type="GO" id="GO:0005634">
    <property type="term" value="C:nucleus"/>
    <property type="evidence" value="ECO:0007669"/>
    <property type="project" value="TreeGrafter"/>
</dbReference>
<sequence>MIITYLILINIIFAHGTLKDDVNKWYDFVSNPKNRCAPNPHDEKNTLVHENYKYGLFETLLNDCSKDNGYSLNYKLDMGKKLKKKTLNGEGTIAFNTNTNHGFRTGVCVRTLSSDVNRIDATFEANEIQGYFKVYFKGETTMDGYARDSKIISPVSFINDAVHDHIIGLDGKDVQVICDNNGYSNYILNKCEETSYMFQSNSCHYNIQINKSESKPSRNFRWNRLRDERHYNGEDDFVDCSKQWITGSEAKKNQPFSNPIDETEDKPSIYVKVPEWNRSYLNVNFTAKDLVEDYGTQTNIDGELIFKLNTTKFSKKNIQNYMFIVSQMRFDESTFHIVYEIEDHAVEKLKELLDSKLVILGHIKGGRYHGIVRRFGRLVSGSNSNCAKKIFAGLAFIGRYDNGIPVGPSWRVVPGGGLLYGDINGAEFTGDNLAYIYPDLDTVIIGKFKKGILIEGKEATLTGVRCVNGIYEARFSEPEGPSYHYLPATNETYGDQPMLTDPLDKKYYYLKKSNVDHELADQGVFASRDIEEGTIFALYNGLSLNSENLTMFNKKYIDESQKKGIEDTTEEYIRYMKYHMNVPNCGYTITIPPELGSWYMGTLGHKFQHSFRPNAEFRDILDTPRFGINVAFRALRDIKKDEELFINYGYHENSGPPWYQTLYRQTYKTSSD</sequence>
<evidence type="ECO:0000313" key="2">
    <source>
        <dbReference type="Proteomes" id="UP000675881"/>
    </source>
</evidence>
<dbReference type="EC" id="2.1.1.354" evidence="1"/>
<dbReference type="GO" id="GO:0003682">
    <property type="term" value="F:chromatin binding"/>
    <property type="evidence" value="ECO:0007669"/>
    <property type="project" value="TreeGrafter"/>
</dbReference>
<keyword evidence="1" id="KW-0808">Transferase</keyword>
<dbReference type="OrthoDB" id="294378at2759"/>
<evidence type="ECO:0000313" key="1">
    <source>
        <dbReference type="EMBL" id="CAF2957803.1"/>
    </source>
</evidence>
<dbReference type="InterPro" id="IPR001214">
    <property type="entry name" value="SET_dom"/>
</dbReference>
<dbReference type="PANTHER" id="PTHR46820:SF1">
    <property type="entry name" value="HISTONE-LYSINE N-METHYLTRANSFERASE SETD7"/>
    <property type="match status" value="1"/>
</dbReference>
<organism evidence="1 2">
    <name type="scientific">Lepeophtheirus salmonis</name>
    <name type="common">Salmon louse</name>
    <name type="synonym">Caligus salmonis</name>
    <dbReference type="NCBI Taxonomy" id="72036"/>
    <lineage>
        <taxon>Eukaryota</taxon>
        <taxon>Metazoa</taxon>
        <taxon>Ecdysozoa</taxon>
        <taxon>Arthropoda</taxon>
        <taxon>Crustacea</taxon>
        <taxon>Multicrustacea</taxon>
        <taxon>Hexanauplia</taxon>
        <taxon>Copepoda</taxon>
        <taxon>Siphonostomatoida</taxon>
        <taxon>Caligidae</taxon>
        <taxon>Lepeophtheirus</taxon>
    </lineage>
</organism>
<dbReference type="Pfam" id="PF00856">
    <property type="entry name" value="SET"/>
    <property type="match status" value="1"/>
</dbReference>
<dbReference type="Gene3D" id="2.20.110.10">
    <property type="entry name" value="Histone H3 K4-specific methyltransferase SET7/9 N-terminal domain"/>
    <property type="match status" value="1"/>
</dbReference>